<comment type="caution">
    <text evidence="3">The sequence shown here is derived from an EMBL/GenBank/DDBJ whole genome shotgun (WGS) entry which is preliminary data.</text>
</comment>
<protein>
    <recommendedName>
        <fullName evidence="2">IrrE N-terminal-like domain-containing protein</fullName>
    </recommendedName>
</protein>
<dbReference type="Gene3D" id="1.10.10.2910">
    <property type="match status" value="1"/>
</dbReference>
<evidence type="ECO:0000313" key="4">
    <source>
        <dbReference type="Proteomes" id="UP000218690"/>
    </source>
</evidence>
<dbReference type="EMBL" id="NWBP01000016">
    <property type="protein sequence ID" value="PCC83103.1"/>
    <property type="molecule type" value="Genomic_DNA"/>
</dbReference>
<dbReference type="Proteomes" id="UP000218690">
    <property type="component" value="Unassembled WGS sequence"/>
</dbReference>
<organism evidence="3 4">
    <name type="scientific">Corynebacterium accolens</name>
    <dbReference type="NCBI Taxonomy" id="38284"/>
    <lineage>
        <taxon>Bacteria</taxon>
        <taxon>Bacillati</taxon>
        <taxon>Actinomycetota</taxon>
        <taxon>Actinomycetes</taxon>
        <taxon>Mycobacteriales</taxon>
        <taxon>Corynebacteriaceae</taxon>
        <taxon>Corynebacterium</taxon>
    </lineage>
</organism>
<feature type="domain" description="IrrE N-terminal-like" evidence="2">
    <location>
        <begin position="72"/>
        <end position="156"/>
    </location>
</feature>
<feature type="region of interest" description="Disordered" evidence="1">
    <location>
        <begin position="1"/>
        <end position="32"/>
    </location>
</feature>
<dbReference type="AlphaFoldDB" id="A0A2A4AJK5"/>
<dbReference type="InterPro" id="IPR010359">
    <property type="entry name" value="IrrE_HExxH"/>
</dbReference>
<accession>A0A2A4AJK5</accession>
<reference evidence="3 4" key="1">
    <citation type="submission" date="2017-09" db="EMBL/GenBank/DDBJ databases">
        <title>Draft Genome Sequence of Corynebacterium accolens AH4003.</title>
        <authorList>
            <person name="Chen Y."/>
            <person name="Oosthuysen W.F."/>
            <person name="Kelley S."/>
            <person name="Horswill A."/>
        </authorList>
    </citation>
    <scope>NUCLEOTIDE SEQUENCE [LARGE SCALE GENOMIC DNA]</scope>
    <source>
        <strain evidence="3 4">AH4003</strain>
    </source>
</reference>
<evidence type="ECO:0000313" key="3">
    <source>
        <dbReference type="EMBL" id="PCC83103.1"/>
    </source>
</evidence>
<evidence type="ECO:0000256" key="1">
    <source>
        <dbReference type="SAM" id="MobiDB-lite"/>
    </source>
</evidence>
<name>A0A2A4AJK5_9CORY</name>
<proteinExistence type="predicted"/>
<sequence>MHRSTRCPRTGQKLMSTPNAMLPTDANPSRKKETMITDQELKIARQAESLGVDIAPDTQGLLLPGDLGGWFPHARRILFAPGLGYRNRIHTMAHELGHAIHGHPAGHDPRHERQADDFAANLLIDPHAYIEAEAIYEGNERAIAHELGITLGLLQHWKTQYERKAA</sequence>
<gene>
    <name evidence="3" type="ORF">COM45_04720</name>
</gene>
<evidence type="ECO:0000259" key="2">
    <source>
        <dbReference type="Pfam" id="PF06114"/>
    </source>
</evidence>
<dbReference type="SUPFAM" id="SSF55486">
    <property type="entry name" value="Metalloproteases ('zincins'), catalytic domain"/>
    <property type="match status" value="1"/>
</dbReference>
<dbReference type="Pfam" id="PF06114">
    <property type="entry name" value="Peptidase_M78"/>
    <property type="match status" value="1"/>
</dbReference>